<dbReference type="Pfam" id="PF02229">
    <property type="entry name" value="PC4"/>
    <property type="match status" value="1"/>
</dbReference>
<dbReference type="Proteomes" id="UP000054911">
    <property type="component" value="Unassembled WGS sequence"/>
</dbReference>
<dbReference type="GO" id="GO:0003677">
    <property type="term" value="F:DNA binding"/>
    <property type="evidence" value="ECO:0007669"/>
    <property type="project" value="InterPro"/>
</dbReference>
<gene>
    <name evidence="2" type="ORF">AWB80_01648</name>
</gene>
<feature type="domain" description="Transcriptional coactivator p15 (PC4) C-terminal" evidence="1">
    <location>
        <begin position="17"/>
        <end position="66"/>
    </location>
</feature>
<dbReference type="OrthoDB" id="9204604at2"/>
<dbReference type="RefSeq" id="WP_061174166.1">
    <property type="nucleotide sequence ID" value="NZ_FCOE02000004.1"/>
</dbReference>
<protein>
    <recommendedName>
        <fullName evidence="1">Transcriptional coactivator p15 (PC4) C-terminal domain-containing protein</fullName>
    </recommendedName>
</protein>
<dbReference type="SUPFAM" id="SSF54447">
    <property type="entry name" value="ssDNA-binding transcriptional regulator domain"/>
    <property type="match status" value="1"/>
</dbReference>
<dbReference type="InterPro" id="IPR003173">
    <property type="entry name" value="PC4_C"/>
</dbReference>
<comment type="caution">
    <text evidence="2">The sequence shown here is derived from an EMBL/GenBank/DDBJ whole genome shotgun (WGS) entry which is preliminary data.</text>
</comment>
<dbReference type="STRING" id="1777141.AWB80_01648"/>
<dbReference type="EMBL" id="FCOE02000004">
    <property type="protein sequence ID" value="SAK51478.1"/>
    <property type="molecule type" value="Genomic_DNA"/>
</dbReference>
<organism evidence="2 3">
    <name type="scientific">Caballeronia pedi</name>
    <dbReference type="NCBI Taxonomy" id="1777141"/>
    <lineage>
        <taxon>Bacteria</taxon>
        <taxon>Pseudomonadati</taxon>
        <taxon>Pseudomonadota</taxon>
        <taxon>Betaproteobacteria</taxon>
        <taxon>Burkholderiales</taxon>
        <taxon>Burkholderiaceae</taxon>
        <taxon>Caballeronia</taxon>
    </lineage>
</organism>
<dbReference type="Gene3D" id="2.30.31.10">
    <property type="entry name" value="Transcriptional Coactivator Pc4, Chain A"/>
    <property type="match status" value="1"/>
</dbReference>
<accession>A0A158A101</accession>
<evidence type="ECO:0000313" key="3">
    <source>
        <dbReference type="Proteomes" id="UP000054911"/>
    </source>
</evidence>
<reference evidence="2" key="1">
    <citation type="submission" date="2016-01" db="EMBL/GenBank/DDBJ databases">
        <authorList>
            <person name="Peeters C."/>
        </authorList>
    </citation>
    <scope>NUCLEOTIDE SEQUENCE [LARGE SCALE GENOMIC DNA]</scope>
    <source>
        <strain evidence="2">LMG 29323</strain>
    </source>
</reference>
<evidence type="ECO:0000313" key="2">
    <source>
        <dbReference type="EMBL" id="SAK51478.1"/>
    </source>
</evidence>
<dbReference type="AlphaFoldDB" id="A0A158A101"/>
<keyword evidence="3" id="KW-1185">Reference proteome</keyword>
<sequence>MRAIDNERVVLDIQKSATQRIRISHRWYKGRRYVDIRLLVADRAGDFVPTRQGISVRPELLGQVIQALALAVRESV</sequence>
<name>A0A158A101_9BURK</name>
<dbReference type="GO" id="GO:0006355">
    <property type="term" value="P:regulation of DNA-templated transcription"/>
    <property type="evidence" value="ECO:0007669"/>
    <property type="project" value="InterPro"/>
</dbReference>
<evidence type="ECO:0000259" key="1">
    <source>
        <dbReference type="Pfam" id="PF02229"/>
    </source>
</evidence>
<dbReference type="InterPro" id="IPR009044">
    <property type="entry name" value="ssDNA-bd_transcriptional_reg"/>
</dbReference>
<proteinExistence type="predicted"/>